<comment type="subcellular location">
    <subcellularLocation>
        <location evidence="1">Membrane</location>
        <topology evidence="1">Peripheral membrane protein</topology>
        <orientation evidence="1">Cytoplasmic side</orientation>
    </subcellularLocation>
</comment>
<evidence type="ECO:0000256" key="1">
    <source>
        <dbReference type="ARBA" id="ARBA00004287"/>
    </source>
</evidence>
<dbReference type="Gene3D" id="3.30.1520.10">
    <property type="entry name" value="Phox-like domain"/>
    <property type="match status" value="1"/>
</dbReference>
<dbReference type="AlphaFoldDB" id="A0A1L8DV06"/>
<evidence type="ECO:0000313" key="4">
    <source>
        <dbReference type="EMBL" id="JAV10261.1"/>
    </source>
</evidence>
<evidence type="ECO:0000256" key="2">
    <source>
        <dbReference type="SAM" id="MobiDB-lite"/>
    </source>
</evidence>
<feature type="compositionally biased region" description="Polar residues" evidence="2">
    <location>
        <begin position="1"/>
        <end position="25"/>
    </location>
</feature>
<dbReference type="PANTHER" id="PTHR46571">
    <property type="entry name" value="SORTING NEXIN-8"/>
    <property type="match status" value="1"/>
</dbReference>
<reference evidence="4" key="1">
    <citation type="submission" date="2016-12" db="EMBL/GenBank/DDBJ databases">
        <title>An insight into the sialome and mialome of the sand fly, Nyssomyia neivai.</title>
        <authorList>
            <person name="Sebastian V."/>
            <person name="Goulart T.M."/>
            <person name="Oliveira W."/>
            <person name="Calvo E."/>
            <person name="Oliveira L.F."/>
            <person name="Pinto M.C."/>
            <person name="Rosselino A.M."/>
            <person name="Ribeiro J.M."/>
        </authorList>
    </citation>
    <scope>NUCLEOTIDE SEQUENCE</scope>
</reference>
<name>A0A1L8DV06_9DIPT</name>
<dbReference type="SUPFAM" id="SSF64268">
    <property type="entry name" value="PX domain"/>
    <property type="match status" value="1"/>
</dbReference>
<evidence type="ECO:0000259" key="3">
    <source>
        <dbReference type="PROSITE" id="PS50195"/>
    </source>
</evidence>
<dbReference type="PANTHER" id="PTHR46571:SF1">
    <property type="entry name" value="SORTING NEXIN-8"/>
    <property type="match status" value="1"/>
</dbReference>
<dbReference type="InterPro" id="IPR036871">
    <property type="entry name" value="PX_dom_sf"/>
</dbReference>
<dbReference type="GO" id="GO:0034498">
    <property type="term" value="P:early endosome to Golgi transport"/>
    <property type="evidence" value="ECO:0007669"/>
    <property type="project" value="TreeGrafter"/>
</dbReference>
<dbReference type="InterPro" id="IPR028662">
    <property type="entry name" value="SNX8/Mvp1"/>
</dbReference>
<feature type="region of interest" description="Disordered" evidence="2">
    <location>
        <begin position="1"/>
        <end position="27"/>
    </location>
</feature>
<protein>
    <submittedName>
        <fullName evidence="4">Putative sorting nexin-8</fullName>
    </submittedName>
</protein>
<dbReference type="GO" id="GO:0005829">
    <property type="term" value="C:cytosol"/>
    <property type="evidence" value="ECO:0007669"/>
    <property type="project" value="GOC"/>
</dbReference>
<dbReference type="SMART" id="SM00312">
    <property type="entry name" value="PX"/>
    <property type="match status" value="1"/>
</dbReference>
<proteinExistence type="predicted"/>
<dbReference type="CDD" id="cd06866">
    <property type="entry name" value="PX_SNX8_Mvp1p_like"/>
    <property type="match status" value="1"/>
</dbReference>
<dbReference type="GO" id="GO:0035091">
    <property type="term" value="F:phosphatidylinositol binding"/>
    <property type="evidence" value="ECO:0007669"/>
    <property type="project" value="InterPro"/>
</dbReference>
<dbReference type="Pfam" id="PF00787">
    <property type="entry name" value="PX"/>
    <property type="match status" value="1"/>
</dbReference>
<dbReference type="EMBL" id="GFDF01003823">
    <property type="protein sequence ID" value="JAV10261.1"/>
    <property type="molecule type" value="Transcribed_RNA"/>
</dbReference>
<accession>A0A1L8DV06</accession>
<dbReference type="InterPro" id="IPR001683">
    <property type="entry name" value="PX_dom"/>
</dbReference>
<dbReference type="InterPro" id="IPR035704">
    <property type="entry name" value="SNX8/Mvp1_PX"/>
</dbReference>
<dbReference type="GO" id="GO:0006886">
    <property type="term" value="P:intracellular protein transport"/>
    <property type="evidence" value="ECO:0007669"/>
    <property type="project" value="TreeGrafter"/>
</dbReference>
<dbReference type="GO" id="GO:0031901">
    <property type="term" value="C:early endosome membrane"/>
    <property type="evidence" value="ECO:0007669"/>
    <property type="project" value="TreeGrafter"/>
</dbReference>
<feature type="domain" description="PX" evidence="3">
    <location>
        <begin position="30"/>
        <end position="137"/>
    </location>
</feature>
<organism evidence="4">
    <name type="scientific">Nyssomyia neivai</name>
    <dbReference type="NCBI Taxonomy" id="330878"/>
    <lineage>
        <taxon>Eukaryota</taxon>
        <taxon>Metazoa</taxon>
        <taxon>Ecdysozoa</taxon>
        <taxon>Arthropoda</taxon>
        <taxon>Hexapoda</taxon>
        <taxon>Insecta</taxon>
        <taxon>Pterygota</taxon>
        <taxon>Neoptera</taxon>
        <taxon>Endopterygota</taxon>
        <taxon>Diptera</taxon>
        <taxon>Nematocera</taxon>
        <taxon>Psychodoidea</taxon>
        <taxon>Psychodidae</taxon>
        <taxon>Nyssomyia</taxon>
    </lineage>
</organism>
<sequence>MSGKLASSNDSPAISSMSKTTNPSVSARGDPDVILVTLVPEKKGLFLKHSEYEISSRNYKCSVARRYNDFVNLHNLLVTRFPYRMIPRLPPKQLMLDSLLEERRRGLQRWLKIVSRHPVLGAGSLLRNFLTDSSSEHQEHLRELFNSEPDEFSTLSEEVELPLEDQGRLASNREIMRTMLNAVTRLKKFIDQQVVRSSNQSKDMEDISSILKLLSSSDRVFSFNTFPDMTKGFHEVAKITEKSAMTLESAISERFNMLLDVLSAHSDLCDRVEKGIVAEHQRALTKMLTLNKQKMKGVIRGTAADNVTALHEKEVAQTGVVGTLGRRSAFSLQCVLQETSLAQEYLQALPSIVLAFCNEQNQSNSLCADTWREIINAEAKRLNQ</sequence>
<dbReference type="PROSITE" id="PS50195">
    <property type="entry name" value="PX"/>
    <property type="match status" value="1"/>
</dbReference>